<dbReference type="InterPro" id="IPR045851">
    <property type="entry name" value="AMP-bd_C_sf"/>
</dbReference>
<dbReference type="InterPro" id="IPR020845">
    <property type="entry name" value="AMP-binding_CS"/>
</dbReference>
<dbReference type="PANTHER" id="PTHR43201">
    <property type="entry name" value="ACYL-COA SYNTHETASE"/>
    <property type="match status" value="1"/>
</dbReference>
<dbReference type="Pfam" id="PF00501">
    <property type="entry name" value="AMP-binding"/>
    <property type="match status" value="1"/>
</dbReference>
<evidence type="ECO:0000313" key="5">
    <source>
        <dbReference type="EMBL" id="ABC76576.1"/>
    </source>
</evidence>
<dbReference type="Gene3D" id="3.40.50.12780">
    <property type="entry name" value="N-terminal domain of ligase-like"/>
    <property type="match status" value="1"/>
</dbReference>
<dbReference type="InterPro" id="IPR000873">
    <property type="entry name" value="AMP-dep_synth/lig_dom"/>
</dbReference>
<dbReference type="eggNOG" id="COG0318">
    <property type="taxonomic scope" value="Bacteria"/>
</dbReference>
<proteinExistence type="inferred from homology"/>
<dbReference type="EMBL" id="CP000252">
    <property type="protein sequence ID" value="ABC76576.1"/>
    <property type="molecule type" value="Genomic_DNA"/>
</dbReference>
<evidence type="ECO:0000256" key="2">
    <source>
        <dbReference type="ARBA" id="ARBA00022598"/>
    </source>
</evidence>
<evidence type="ECO:0000256" key="1">
    <source>
        <dbReference type="ARBA" id="ARBA00006432"/>
    </source>
</evidence>
<evidence type="ECO:0000313" key="6">
    <source>
        <dbReference type="Proteomes" id="UP000001933"/>
    </source>
</evidence>
<dbReference type="GO" id="GO:0004467">
    <property type="term" value="F:long-chain fatty acid-CoA ligase activity"/>
    <property type="evidence" value="ECO:0007669"/>
    <property type="project" value="UniProtKB-EC"/>
</dbReference>
<dbReference type="InterPro" id="IPR025110">
    <property type="entry name" value="AMP-bd_C"/>
</dbReference>
<dbReference type="GO" id="GO:0031956">
    <property type="term" value="F:medium-chain fatty acid-CoA ligase activity"/>
    <property type="evidence" value="ECO:0007669"/>
    <property type="project" value="TreeGrafter"/>
</dbReference>
<evidence type="ECO:0000259" key="4">
    <source>
        <dbReference type="Pfam" id="PF13193"/>
    </source>
</evidence>
<accession>Q2LR69</accession>
<dbReference type="SUPFAM" id="SSF56801">
    <property type="entry name" value="Acetyl-CoA synthetase-like"/>
    <property type="match status" value="1"/>
</dbReference>
<dbReference type="EC" id="6.2.1.3" evidence="5"/>
<dbReference type="Proteomes" id="UP000001933">
    <property type="component" value="Chromosome"/>
</dbReference>
<organism evidence="5 6">
    <name type="scientific">Syntrophus aciditrophicus (strain SB)</name>
    <dbReference type="NCBI Taxonomy" id="56780"/>
    <lineage>
        <taxon>Bacteria</taxon>
        <taxon>Pseudomonadati</taxon>
        <taxon>Thermodesulfobacteriota</taxon>
        <taxon>Syntrophia</taxon>
        <taxon>Syntrophales</taxon>
        <taxon>Syntrophaceae</taxon>
        <taxon>Syntrophus</taxon>
    </lineage>
</organism>
<dbReference type="AlphaFoldDB" id="Q2LR69"/>
<dbReference type="InterPro" id="IPR042099">
    <property type="entry name" value="ANL_N_sf"/>
</dbReference>
<feature type="domain" description="AMP-dependent synthetase/ligase" evidence="3">
    <location>
        <begin position="38"/>
        <end position="411"/>
    </location>
</feature>
<gene>
    <name evidence="5" type="ORF">SYN_03128</name>
</gene>
<dbReference type="Pfam" id="PF13193">
    <property type="entry name" value="AMP-binding_C"/>
    <property type="match status" value="1"/>
</dbReference>
<keyword evidence="6" id="KW-1185">Reference proteome</keyword>
<dbReference type="InParanoid" id="Q2LR69"/>
<name>Q2LR69_SYNAS</name>
<feature type="domain" description="AMP-binding enzyme C-terminal" evidence="4">
    <location>
        <begin position="464"/>
        <end position="541"/>
    </location>
</feature>
<dbReference type="HOGENOM" id="CLU_000022_59_7_7"/>
<evidence type="ECO:0000259" key="3">
    <source>
        <dbReference type="Pfam" id="PF00501"/>
    </source>
</evidence>
<dbReference type="Gene3D" id="3.30.300.30">
    <property type="match status" value="1"/>
</dbReference>
<dbReference type="STRING" id="56780.SYN_03128"/>
<dbReference type="KEGG" id="sat:SYN_03128"/>
<keyword evidence="2 5" id="KW-0436">Ligase</keyword>
<dbReference type="PROSITE" id="PS00455">
    <property type="entry name" value="AMP_BINDING"/>
    <property type="match status" value="1"/>
</dbReference>
<sequence>MLFLKKGGIQMGKAVDYTVLKSVWQTEHTVTRQLYRMLQKWPDKVAIIDPLMKKSLTYRQWDEEANQFAHALLEAGCTTYDTVMSDVFNCSEWFTLYMGCAKARCVNAMQNFMLPEGQVSKLMDDSETAVFVYDSSLKDMAVKAVELCKFKPKVCVMIGEGEVPPGHVSYAKFIEGKPKTAPPTEKDVEMWDPCMLIYTSGTTGLPKGFFVSHATIFFDCMMNGHLHKVDEHCVSLATNPLFHRGGNTTGVLPVLHQGGAVVIMRSFDENLALDYIEKYKVTHMVSAPVIYERMCHTQEEKARDVSSLRALCSMGAPLDKDSCLRVMRILCPGVYNGYGTADQHWVTMLKPWELPEKAGTIGLPITEDMIVLVRLDLGRRGNPNNPEDLVPRDGVTEGEIALRTMHGCYGYLNRPQDTEKGFPYPGWQLPGDTAVWDAEGYISIRGRTDDMIITGAENVHPVVVEEAIKDHPGVIDVFVTGAPSKRWGEAIVAYIALKDPNLKEEDFVEFCKNHPRLARYQRPKYYKFVDFKELPFNPSGKKMHFVIKERAKKDFPDLD</sequence>
<reference evidence="5 6" key="1">
    <citation type="journal article" date="2007" name="Proc. Natl. Acad. Sci. U.S.A.">
        <title>The genome of Syntrophus aciditrophicus: life at the thermodynamic limit of microbial growth.</title>
        <authorList>
            <person name="McInerney M.J."/>
            <person name="Rohlin L."/>
            <person name="Mouttaki H."/>
            <person name="Kim U."/>
            <person name="Krupp R.S."/>
            <person name="Rios-Hernandez L."/>
            <person name="Sieber J."/>
            <person name="Struchtemeyer C.G."/>
            <person name="Bhattacharyya A."/>
            <person name="Campbell J.W."/>
            <person name="Gunsalus R.P."/>
        </authorList>
    </citation>
    <scope>NUCLEOTIDE SEQUENCE [LARGE SCALE GENOMIC DNA]</scope>
    <source>
        <strain evidence="5 6">SB</strain>
    </source>
</reference>
<dbReference type="PANTHER" id="PTHR43201:SF5">
    <property type="entry name" value="MEDIUM-CHAIN ACYL-COA LIGASE ACSF2, MITOCHONDRIAL"/>
    <property type="match status" value="1"/>
</dbReference>
<protein>
    <submittedName>
        <fullName evidence="5">Long-chain-fatty-acid--CoA ligase</fullName>
        <ecNumber evidence="5">6.2.1.3</ecNumber>
    </submittedName>
</protein>
<comment type="similarity">
    <text evidence="1">Belongs to the ATP-dependent AMP-binding enzyme family.</text>
</comment>